<keyword evidence="2" id="KW-1133">Transmembrane helix</keyword>
<evidence type="ECO:0000313" key="3">
    <source>
        <dbReference type="EMBL" id="MFB9314019.1"/>
    </source>
</evidence>
<accession>A0ABV5KED8</accession>
<feature type="region of interest" description="Disordered" evidence="1">
    <location>
        <begin position="16"/>
        <end position="48"/>
    </location>
</feature>
<evidence type="ECO:0000256" key="2">
    <source>
        <dbReference type="SAM" id="Phobius"/>
    </source>
</evidence>
<feature type="transmembrane region" description="Helical" evidence="2">
    <location>
        <begin position="50"/>
        <end position="71"/>
    </location>
</feature>
<dbReference type="RefSeq" id="WP_140007495.1">
    <property type="nucleotide sequence ID" value="NZ_JBHMDG010000015.1"/>
</dbReference>
<feature type="transmembrane region" description="Helical" evidence="2">
    <location>
        <begin position="129"/>
        <end position="146"/>
    </location>
</feature>
<comment type="caution">
    <text evidence="3">The sequence shown here is derived from an EMBL/GenBank/DDBJ whole genome shotgun (WGS) entry which is preliminary data.</text>
</comment>
<name>A0ABV5KED8_9ACTN</name>
<feature type="compositionally biased region" description="Pro residues" evidence="1">
    <location>
        <begin position="28"/>
        <end position="37"/>
    </location>
</feature>
<dbReference type="Proteomes" id="UP001589750">
    <property type="component" value="Unassembled WGS sequence"/>
</dbReference>
<evidence type="ECO:0000256" key="1">
    <source>
        <dbReference type="SAM" id="MobiDB-lite"/>
    </source>
</evidence>
<evidence type="ECO:0008006" key="5">
    <source>
        <dbReference type="Google" id="ProtNLM"/>
    </source>
</evidence>
<organism evidence="3 4">
    <name type="scientific">Nocardioides plantarum</name>
    <dbReference type="NCBI Taxonomy" id="29299"/>
    <lineage>
        <taxon>Bacteria</taxon>
        <taxon>Bacillati</taxon>
        <taxon>Actinomycetota</taxon>
        <taxon>Actinomycetes</taxon>
        <taxon>Propionibacteriales</taxon>
        <taxon>Nocardioidaceae</taxon>
        <taxon>Nocardioides</taxon>
    </lineage>
</organism>
<keyword evidence="4" id="KW-1185">Reference proteome</keyword>
<reference evidence="3 4" key="1">
    <citation type="submission" date="2024-09" db="EMBL/GenBank/DDBJ databases">
        <authorList>
            <person name="Sun Q."/>
            <person name="Mori K."/>
        </authorList>
    </citation>
    <scope>NUCLEOTIDE SEQUENCE [LARGE SCALE GENOMIC DNA]</scope>
    <source>
        <strain evidence="3 4">JCM 9626</strain>
    </source>
</reference>
<protein>
    <recommendedName>
        <fullName evidence="5">Integral membrane protein</fullName>
    </recommendedName>
</protein>
<sequence length="189" mass="19482">MSISAMTTLSLVRDTRNPMKSDIGAQPPAGPQAPSDPPGDGGKKPSLPELLAKSLPTEIIVPYTAFIAVLAQLTKPTADDPHPDQLLLYRWLGFAVLVGGTAALSYVSYRKKATAAKQPSQAKDIGSPLVEASALTVSAIAWGLSIPESPLLTKLDGVEGVVSLALVSLVALVINAVLAKTMTTAKSGG</sequence>
<keyword evidence="2" id="KW-0472">Membrane</keyword>
<keyword evidence="2" id="KW-0812">Transmembrane</keyword>
<evidence type="ECO:0000313" key="4">
    <source>
        <dbReference type="Proteomes" id="UP001589750"/>
    </source>
</evidence>
<feature type="transmembrane region" description="Helical" evidence="2">
    <location>
        <begin position="158"/>
        <end position="178"/>
    </location>
</feature>
<proteinExistence type="predicted"/>
<dbReference type="EMBL" id="JBHMDG010000015">
    <property type="protein sequence ID" value="MFB9314019.1"/>
    <property type="molecule type" value="Genomic_DNA"/>
</dbReference>
<gene>
    <name evidence="3" type="ORF">ACFFRI_13275</name>
</gene>
<feature type="transmembrane region" description="Helical" evidence="2">
    <location>
        <begin position="91"/>
        <end position="109"/>
    </location>
</feature>